<evidence type="ECO:0000313" key="1">
    <source>
        <dbReference type="EMBL" id="SDH80234.1"/>
    </source>
</evidence>
<gene>
    <name evidence="1" type="ORF">SAMN05421818_11615</name>
</gene>
<reference evidence="2" key="1">
    <citation type="submission" date="2016-10" db="EMBL/GenBank/DDBJ databases">
        <authorList>
            <person name="Varghese N."/>
            <person name="Submissions S."/>
        </authorList>
    </citation>
    <scope>NUCLEOTIDE SEQUENCE [LARGE SCALE GENOMIC DNA]</scope>
    <source>
        <strain evidence="2">DSM 23313</strain>
    </source>
</reference>
<sequence length="119" mass="13970">MLNKGIKSEEDRRIESIVMKLSSIGFVPDDKKVMEDLDEELKKVGLSYEHMLTMTDKELAQHLHRLNFAWDKMEQFADILVQWAKKEVALKPKAKAVYQYIQDESKMFSFDIMSKISQL</sequence>
<accession>A0A1G8FDJ2</accession>
<dbReference type="Proteomes" id="UP000243588">
    <property type="component" value="Unassembled WGS sequence"/>
</dbReference>
<dbReference type="AlphaFoldDB" id="A0A1G8FDJ2"/>
<protein>
    <submittedName>
        <fullName evidence="1">Uncharacterized protein</fullName>
    </submittedName>
</protein>
<dbReference type="STRING" id="702745.SAMN05421818_11615"/>
<dbReference type="EMBL" id="FNDQ01000016">
    <property type="protein sequence ID" value="SDH80234.1"/>
    <property type="molecule type" value="Genomic_DNA"/>
</dbReference>
<evidence type="ECO:0000313" key="2">
    <source>
        <dbReference type="Proteomes" id="UP000243588"/>
    </source>
</evidence>
<name>A0A1G8FDJ2_9FLAO</name>
<proteinExistence type="predicted"/>
<dbReference type="RefSeq" id="WP_090409451.1">
    <property type="nucleotide sequence ID" value="NZ_FNDQ01000016.1"/>
</dbReference>
<organism evidence="1 2">
    <name type="scientific">Myroides phaeus</name>
    <dbReference type="NCBI Taxonomy" id="702745"/>
    <lineage>
        <taxon>Bacteria</taxon>
        <taxon>Pseudomonadati</taxon>
        <taxon>Bacteroidota</taxon>
        <taxon>Flavobacteriia</taxon>
        <taxon>Flavobacteriales</taxon>
        <taxon>Flavobacteriaceae</taxon>
        <taxon>Myroides</taxon>
    </lineage>
</organism>
<keyword evidence="2" id="KW-1185">Reference proteome</keyword>